<dbReference type="GeneID" id="54301281"/>
<sequence>MAPITEIAILPLAAGAAVEDASSPAGQIWNDTLRTVLGRDGAQRAYWGRELENPSTLRLFVDWETLEHHQRFIADASYAPFVKHLLQILDGAPLLYHSQLSPSPPAPALSDASAPATELLTVYFPSDLSAEDAATIEANIAKLTAAIVEHGGSVIKGAAGGWVVETLDYDAAKVEGGKAKAYVACVGWESVDAHVKFRDTDAFKQNITLLREAPQLKGVAMAHAKLVEAQAPAGV</sequence>
<evidence type="ECO:0008006" key="3">
    <source>
        <dbReference type="Google" id="ProtNLM"/>
    </source>
</evidence>
<keyword evidence="2" id="KW-1185">Reference proteome</keyword>
<dbReference type="RefSeq" id="XP_033403286.1">
    <property type="nucleotide sequence ID" value="XM_033543784.1"/>
</dbReference>
<accession>A0A6A6BUS8</accession>
<proteinExistence type="predicted"/>
<reference evidence="1" key="1">
    <citation type="journal article" date="2020" name="Stud. Mycol.">
        <title>101 Dothideomycetes genomes: a test case for predicting lifestyles and emergence of pathogens.</title>
        <authorList>
            <person name="Haridas S."/>
            <person name="Albert R."/>
            <person name="Binder M."/>
            <person name="Bloem J."/>
            <person name="Labutti K."/>
            <person name="Salamov A."/>
            <person name="Andreopoulos B."/>
            <person name="Baker S."/>
            <person name="Barry K."/>
            <person name="Bills G."/>
            <person name="Bluhm B."/>
            <person name="Cannon C."/>
            <person name="Castanera R."/>
            <person name="Culley D."/>
            <person name="Daum C."/>
            <person name="Ezra D."/>
            <person name="Gonzalez J."/>
            <person name="Henrissat B."/>
            <person name="Kuo A."/>
            <person name="Liang C."/>
            <person name="Lipzen A."/>
            <person name="Lutzoni F."/>
            <person name="Magnuson J."/>
            <person name="Mondo S."/>
            <person name="Nolan M."/>
            <person name="Ohm R."/>
            <person name="Pangilinan J."/>
            <person name="Park H.-J."/>
            <person name="Ramirez L."/>
            <person name="Alfaro M."/>
            <person name="Sun H."/>
            <person name="Tritt A."/>
            <person name="Yoshinaga Y."/>
            <person name="Zwiers L.-H."/>
            <person name="Turgeon B."/>
            <person name="Goodwin S."/>
            <person name="Spatafora J."/>
            <person name="Crous P."/>
            <person name="Grigoriev I."/>
        </authorList>
    </citation>
    <scope>NUCLEOTIDE SEQUENCE</scope>
    <source>
        <strain evidence="1">CBS 121167</strain>
    </source>
</reference>
<dbReference type="SUPFAM" id="SSF54909">
    <property type="entry name" value="Dimeric alpha+beta barrel"/>
    <property type="match status" value="1"/>
</dbReference>
<dbReference type="OrthoDB" id="3830579at2759"/>
<dbReference type="InterPro" id="IPR011008">
    <property type="entry name" value="Dimeric_a/b-barrel"/>
</dbReference>
<dbReference type="Gene3D" id="3.30.70.100">
    <property type="match status" value="2"/>
</dbReference>
<dbReference type="Proteomes" id="UP000799438">
    <property type="component" value="Unassembled WGS sequence"/>
</dbReference>
<name>A0A6A6BUS8_9PEZI</name>
<evidence type="ECO:0000313" key="1">
    <source>
        <dbReference type="EMBL" id="KAF2147578.1"/>
    </source>
</evidence>
<gene>
    <name evidence="1" type="ORF">K452DRAFT_314696</name>
</gene>
<protein>
    <recommendedName>
        <fullName evidence="3">ABM domain-containing protein</fullName>
    </recommendedName>
</protein>
<dbReference type="AlphaFoldDB" id="A0A6A6BUS8"/>
<evidence type="ECO:0000313" key="2">
    <source>
        <dbReference type="Proteomes" id="UP000799438"/>
    </source>
</evidence>
<organism evidence="1 2">
    <name type="scientific">Aplosporella prunicola CBS 121167</name>
    <dbReference type="NCBI Taxonomy" id="1176127"/>
    <lineage>
        <taxon>Eukaryota</taxon>
        <taxon>Fungi</taxon>
        <taxon>Dikarya</taxon>
        <taxon>Ascomycota</taxon>
        <taxon>Pezizomycotina</taxon>
        <taxon>Dothideomycetes</taxon>
        <taxon>Dothideomycetes incertae sedis</taxon>
        <taxon>Botryosphaeriales</taxon>
        <taxon>Aplosporellaceae</taxon>
        <taxon>Aplosporella</taxon>
    </lineage>
</organism>
<dbReference type="EMBL" id="ML995474">
    <property type="protein sequence ID" value="KAF2147578.1"/>
    <property type="molecule type" value="Genomic_DNA"/>
</dbReference>